<dbReference type="STRING" id="523846.Mfer_0994"/>
<dbReference type="OrthoDB" id="382372at2157"/>
<feature type="transmembrane region" description="Helical" evidence="1">
    <location>
        <begin position="71"/>
        <end position="90"/>
    </location>
</feature>
<keyword evidence="1" id="KW-1133">Transmembrane helix</keyword>
<reference evidence="2 3" key="1">
    <citation type="journal article" date="2010" name="Stand. Genomic Sci.">
        <title>Complete genome sequence of Methanothermus fervidus type strain (V24S).</title>
        <authorList>
            <person name="Anderson I."/>
            <person name="Djao O.D."/>
            <person name="Misra M."/>
            <person name="Chertkov O."/>
            <person name="Nolan M."/>
            <person name="Lucas S."/>
            <person name="Lapidus A."/>
            <person name="Del Rio T.G."/>
            <person name="Tice H."/>
            <person name="Cheng J.F."/>
            <person name="Tapia R."/>
            <person name="Han C."/>
            <person name="Goodwin L."/>
            <person name="Pitluck S."/>
            <person name="Liolios K."/>
            <person name="Ivanova N."/>
            <person name="Mavromatis K."/>
            <person name="Mikhailova N."/>
            <person name="Pati A."/>
            <person name="Brambilla E."/>
            <person name="Chen A."/>
            <person name="Palaniappan K."/>
            <person name="Land M."/>
            <person name="Hauser L."/>
            <person name="Chang Y.J."/>
            <person name="Jeffries C.D."/>
            <person name="Sikorski J."/>
            <person name="Spring S."/>
            <person name="Rohde M."/>
            <person name="Eichinger K."/>
            <person name="Huber H."/>
            <person name="Wirth R."/>
            <person name="Goker M."/>
            <person name="Detter J.C."/>
            <person name="Woyke T."/>
            <person name="Bristow J."/>
            <person name="Eisen J.A."/>
            <person name="Markowitz V."/>
            <person name="Hugenholtz P."/>
            <person name="Klenk H.P."/>
            <person name="Kyrpides N.C."/>
        </authorList>
    </citation>
    <scope>NUCLEOTIDE SEQUENCE [LARGE SCALE GENOMIC DNA]</scope>
    <source>
        <strain evidence="3">ATCC 43054 / DSM 2088 / JCM 10308 / V24 S</strain>
    </source>
</reference>
<proteinExistence type="predicted"/>
<dbReference type="KEGG" id="mfv:Mfer_0994"/>
<sequence length="118" mass="12666">MEGKNQKHGVKTGLLFVACMFIGVGIGLAFHRPDVGSSIGMGIGFLLMAIFRSENKNLRPILLPRSTIQIILFAVGILFAVSGLCLLFNPELIYPYVLGIGAIIIGILILIAAITLKK</sequence>
<dbReference type="EMBL" id="CP002278">
    <property type="protein sequence ID" value="ADP77790.1"/>
    <property type="molecule type" value="Genomic_DNA"/>
</dbReference>
<evidence type="ECO:0000256" key="1">
    <source>
        <dbReference type="SAM" id="Phobius"/>
    </source>
</evidence>
<dbReference type="HOGENOM" id="CLU_2067776_0_0_2"/>
<feature type="transmembrane region" description="Helical" evidence="1">
    <location>
        <begin position="35"/>
        <end position="51"/>
    </location>
</feature>
<organism evidence="2 3">
    <name type="scientific">Methanothermus fervidus (strain ATCC 43054 / DSM 2088 / JCM 10308 / V24 S)</name>
    <dbReference type="NCBI Taxonomy" id="523846"/>
    <lineage>
        <taxon>Archaea</taxon>
        <taxon>Methanobacteriati</taxon>
        <taxon>Methanobacteriota</taxon>
        <taxon>Methanomada group</taxon>
        <taxon>Methanobacteria</taxon>
        <taxon>Methanobacteriales</taxon>
        <taxon>Methanothermaceae</taxon>
        <taxon>Methanothermus</taxon>
    </lineage>
</organism>
<evidence type="ECO:0000313" key="2">
    <source>
        <dbReference type="EMBL" id="ADP77790.1"/>
    </source>
</evidence>
<dbReference type="AlphaFoldDB" id="E3GW25"/>
<accession>E3GW25</accession>
<keyword evidence="1" id="KW-0812">Transmembrane</keyword>
<keyword evidence="3" id="KW-1185">Reference proteome</keyword>
<feature type="transmembrane region" description="Helical" evidence="1">
    <location>
        <begin position="96"/>
        <end position="116"/>
    </location>
</feature>
<feature type="transmembrane region" description="Helical" evidence="1">
    <location>
        <begin position="12"/>
        <end position="29"/>
    </location>
</feature>
<protein>
    <submittedName>
        <fullName evidence="2">Uncharacterized protein</fullName>
    </submittedName>
</protein>
<evidence type="ECO:0000313" key="3">
    <source>
        <dbReference type="Proteomes" id="UP000002315"/>
    </source>
</evidence>
<gene>
    <name evidence="2" type="ordered locus">Mfer_0994</name>
</gene>
<keyword evidence="1" id="KW-0472">Membrane</keyword>
<name>E3GW25_METFV</name>
<dbReference type="Proteomes" id="UP000002315">
    <property type="component" value="Chromosome"/>
</dbReference>